<gene>
    <name evidence="2" type="ORF">FBZ89_104233</name>
</gene>
<keyword evidence="2" id="KW-0418">Kinase</keyword>
<dbReference type="PROSITE" id="PS50011">
    <property type="entry name" value="PROTEIN_KINASE_DOM"/>
    <property type="match status" value="1"/>
</dbReference>
<dbReference type="AlphaFoldDB" id="A0A560FK62"/>
<comment type="caution">
    <text evidence="2">The sequence shown here is derived from an EMBL/GenBank/DDBJ whole genome shotgun (WGS) entry which is preliminary data.</text>
</comment>
<keyword evidence="2" id="KW-0808">Transferase</keyword>
<dbReference type="RefSeq" id="WP_145749633.1">
    <property type="nucleotide sequence ID" value="NZ_VITN01000004.1"/>
</dbReference>
<evidence type="ECO:0000259" key="1">
    <source>
        <dbReference type="PROSITE" id="PS50011"/>
    </source>
</evidence>
<reference evidence="2 3" key="1">
    <citation type="submission" date="2019-06" db="EMBL/GenBank/DDBJ databases">
        <title>Genomic Encyclopedia of Type Strains, Phase IV (KMG-V): Genome sequencing to study the core and pangenomes of soil and plant-associated prokaryotes.</title>
        <authorList>
            <person name="Whitman W."/>
        </authorList>
    </citation>
    <scope>NUCLEOTIDE SEQUENCE [LARGE SCALE GENOMIC DNA]</scope>
    <source>
        <strain evidence="2 3">BR 11880</strain>
    </source>
</reference>
<dbReference type="PANTHER" id="PTHR24359:SF1">
    <property type="entry name" value="INHIBITOR OF NUCLEAR FACTOR KAPPA-B KINASE EPSILON SUBUNIT HOMOLOG 1-RELATED"/>
    <property type="match status" value="1"/>
</dbReference>
<dbReference type="Pfam" id="PF00069">
    <property type="entry name" value="Pkinase"/>
    <property type="match status" value="1"/>
</dbReference>
<accession>A0A560FK62</accession>
<dbReference type="OrthoDB" id="7351144at2"/>
<dbReference type="InterPro" id="IPR000719">
    <property type="entry name" value="Prot_kinase_dom"/>
</dbReference>
<dbReference type="Gene3D" id="1.10.510.10">
    <property type="entry name" value="Transferase(Phosphotransferase) domain 1"/>
    <property type="match status" value="1"/>
</dbReference>
<dbReference type="PANTHER" id="PTHR24359">
    <property type="entry name" value="SERINE/THREONINE-PROTEIN KINASE SBK1"/>
    <property type="match status" value="1"/>
</dbReference>
<dbReference type="SUPFAM" id="SSF56112">
    <property type="entry name" value="Protein kinase-like (PK-like)"/>
    <property type="match status" value="1"/>
</dbReference>
<dbReference type="GO" id="GO:0004674">
    <property type="term" value="F:protein serine/threonine kinase activity"/>
    <property type="evidence" value="ECO:0007669"/>
    <property type="project" value="TreeGrafter"/>
</dbReference>
<dbReference type="SMART" id="SM00220">
    <property type="entry name" value="S_TKc"/>
    <property type="match status" value="1"/>
</dbReference>
<dbReference type="InterPro" id="IPR011009">
    <property type="entry name" value="Kinase-like_dom_sf"/>
</dbReference>
<protein>
    <submittedName>
        <fullName evidence="2">Protein kinase-like protein</fullName>
    </submittedName>
</protein>
<dbReference type="Proteomes" id="UP000319859">
    <property type="component" value="Unassembled WGS sequence"/>
</dbReference>
<evidence type="ECO:0000313" key="2">
    <source>
        <dbReference type="EMBL" id="TWB21985.1"/>
    </source>
</evidence>
<sequence length="444" mass="49832">MSLRSVRPLGYGGFGNVDLVVDKFGMYFARKTFNVNQPLDVGLADNVRQRFKREVKIQKQFNHRNIVPILGDGLDVDPPYYLMPVAESKLSNDLEFDRKLGGNFIVAVMEIIAGLEEMHRLSIYHRDLKPDNVLRFLNQNGVDGWESYYAISDFGLISVKDSTVSRLSTTGMARGSDFYTAPEVCVDLRNSTAQSDIFSLGCILHDMVGLRDRRPLFPIDEHGHFGGLLLGCTREEPERRFKTVAAVREALLALDLSSAQLTDPVAETIAGYLECAGGMRDEQVRALIDILDRKKGSSDAEAIMMRMKQDNIVEICSNFPERGRRLGLLYAEWVKSTSFGFERCDEIAVRLQTFMECCPLDVQADCLLAMLELGTSHNRWYVERKFMSLCGPSMKGELAGRLAMEFRILGAEICGAIRHIEWSINANRAVLHPLLVAALKDVCS</sequence>
<dbReference type="EMBL" id="VITN01000004">
    <property type="protein sequence ID" value="TWB21985.1"/>
    <property type="molecule type" value="Genomic_DNA"/>
</dbReference>
<evidence type="ECO:0000313" key="3">
    <source>
        <dbReference type="Proteomes" id="UP000319859"/>
    </source>
</evidence>
<dbReference type="GO" id="GO:0005524">
    <property type="term" value="F:ATP binding"/>
    <property type="evidence" value="ECO:0007669"/>
    <property type="project" value="InterPro"/>
</dbReference>
<feature type="domain" description="Protein kinase" evidence="1">
    <location>
        <begin position="3"/>
        <end position="304"/>
    </location>
</feature>
<name>A0A560FK62_9PROT</name>
<proteinExistence type="predicted"/>
<organism evidence="2 3">
    <name type="scientific">Nitrospirillum amazonense</name>
    <dbReference type="NCBI Taxonomy" id="28077"/>
    <lineage>
        <taxon>Bacteria</taxon>
        <taxon>Pseudomonadati</taxon>
        <taxon>Pseudomonadota</taxon>
        <taxon>Alphaproteobacteria</taxon>
        <taxon>Rhodospirillales</taxon>
        <taxon>Azospirillaceae</taxon>
        <taxon>Nitrospirillum</taxon>
    </lineage>
</organism>